<sequence>MTSRPIQAVIFNNPGSDVVEASSSYHHHVYDTINKGGVDGLEFYTSPYNEPYRRSPSSYIPPPPPSPPSSSANIDSSFWSAFGTGGFADEPPLCEELGINFDHIIAKSLVVLNPIQRKLPPGLVNDGDMAGPLLYLFVLGISLMLSGKMHFGYIYGVGVLGVLTIMLLFNLMSDKGIDGSRTASVLGYCLLPMVLLSAYTIIFPLTGLLGFFLTMLAIVWCTHTSSDMFIAMLYMEDQRFLVMYPIALFYASFALMTVY</sequence>
<protein>
    <recommendedName>
        <fullName evidence="6">Protein YIP</fullName>
    </recommendedName>
</protein>
<reference evidence="8 9" key="1">
    <citation type="submission" date="2023-03" db="EMBL/GenBank/DDBJ databases">
        <title>Genome sequence of Lichtheimia ornata CBS 291.66.</title>
        <authorList>
            <person name="Mohabir J.T."/>
            <person name="Shea T.P."/>
            <person name="Kurbessoian T."/>
            <person name="Berby B."/>
            <person name="Fontaine J."/>
            <person name="Livny J."/>
            <person name="Gnirke A."/>
            <person name="Stajich J.E."/>
            <person name="Cuomo C.A."/>
        </authorList>
    </citation>
    <scope>NUCLEOTIDE SEQUENCE [LARGE SCALE GENOMIC DNA]</scope>
    <source>
        <strain evidence="8">CBS 291.66</strain>
    </source>
</reference>
<dbReference type="InterPro" id="IPR045231">
    <property type="entry name" value="Yip1/4-like"/>
</dbReference>
<evidence type="ECO:0000256" key="1">
    <source>
        <dbReference type="ARBA" id="ARBA00004141"/>
    </source>
</evidence>
<organism evidence="8 9">
    <name type="scientific">Lichtheimia ornata</name>
    <dbReference type="NCBI Taxonomy" id="688661"/>
    <lineage>
        <taxon>Eukaryota</taxon>
        <taxon>Fungi</taxon>
        <taxon>Fungi incertae sedis</taxon>
        <taxon>Mucoromycota</taxon>
        <taxon>Mucoromycotina</taxon>
        <taxon>Mucoromycetes</taxon>
        <taxon>Mucorales</taxon>
        <taxon>Lichtheimiaceae</taxon>
        <taxon>Lichtheimia</taxon>
    </lineage>
</organism>
<dbReference type="PANTHER" id="PTHR21236">
    <property type="entry name" value="GOLGI MEMBRANE PROTEIN YIP1"/>
    <property type="match status" value="1"/>
</dbReference>
<keyword evidence="4 6" id="KW-1133">Transmembrane helix</keyword>
<dbReference type="EMBL" id="JARTCD010000078">
    <property type="protein sequence ID" value="KAJ8653437.1"/>
    <property type="molecule type" value="Genomic_DNA"/>
</dbReference>
<comment type="caution">
    <text evidence="8">The sequence shown here is derived from an EMBL/GenBank/DDBJ whole genome shotgun (WGS) entry which is preliminary data.</text>
</comment>
<feature type="transmembrane region" description="Helical" evidence="6">
    <location>
        <begin position="185"/>
        <end position="205"/>
    </location>
</feature>
<dbReference type="PANTHER" id="PTHR21236:SF2">
    <property type="entry name" value="PROTEIN YIPF"/>
    <property type="match status" value="1"/>
</dbReference>
<dbReference type="GeneID" id="83218275"/>
<feature type="transmembrane region" description="Helical" evidence="6">
    <location>
        <begin position="153"/>
        <end position="173"/>
    </location>
</feature>
<accession>A0AAD7XXA1</accession>
<evidence type="ECO:0000256" key="3">
    <source>
        <dbReference type="ARBA" id="ARBA00022692"/>
    </source>
</evidence>
<comment type="caution">
    <text evidence="6">Lacks conserved residue(s) required for the propagation of feature annotation.</text>
</comment>
<dbReference type="GO" id="GO:0000139">
    <property type="term" value="C:Golgi membrane"/>
    <property type="evidence" value="ECO:0007669"/>
    <property type="project" value="UniProtKB-SubCell"/>
</dbReference>
<dbReference type="RefSeq" id="XP_058338351.1">
    <property type="nucleotide sequence ID" value="XM_058490847.1"/>
</dbReference>
<keyword evidence="3 6" id="KW-0812">Transmembrane</keyword>
<feature type="transmembrane region" description="Helical" evidence="6">
    <location>
        <begin position="241"/>
        <end position="258"/>
    </location>
</feature>
<comment type="subcellular location">
    <subcellularLocation>
        <location evidence="6">Golgi apparatus membrane</location>
        <topology evidence="6">Multi-pass membrane protein</topology>
    </subcellularLocation>
    <subcellularLocation>
        <location evidence="1">Membrane</location>
        <topology evidence="1">Multi-pass membrane protein</topology>
    </subcellularLocation>
</comment>
<proteinExistence type="inferred from homology"/>
<feature type="domain" description="Yip1" evidence="7">
    <location>
        <begin position="126"/>
        <end position="256"/>
    </location>
</feature>
<dbReference type="Proteomes" id="UP001234581">
    <property type="component" value="Unassembled WGS sequence"/>
</dbReference>
<evidence type="ECO:0000256" key="4">
    <source>
        <dbReference type="ARBA" id="ARBA00022989"/>
    </source>
</evidence>
<dbReference type="GO" id="GO:0006888">
    <property type="term" value="P:endoplasmic reticulum to Golgi vesicle-mediated transport"/>
    <property type="evidence" value="ECO:0007669"/>
    <property type="project" value="InterPro"/>
</dbReference>
<evidence type="ECO:0000313" key="9">
    <source>
        <dbReference type="Proteomes" id="UP001234581"/>
    </source>
</evidence>
<dbReference type="InterPro" id="IPR006977">
    <property type="entry name" value="Yip1_dom"/>
</dbReference>
<keyword evidence="5 6" id="KW-0472">Membrane</keyword>
<gene>
    <name evidence="8" type="ORF">O0I10_010873</name>
</gene>
<keyword evidence="9" id="KW-1185">Reference proteome</keyword>
<dbReference type="AlphaFoldDB" id="A0AAD7XXA1"/>
<evidence type="ECO:0000259" key="7">
    <source>
        <dbReference type="Pfam" id="PF04893"/>
    </source>
</evidence>
<evidence type="ECO:0000256" key="6">
    <source>
        <dbReference type="RuleBase" id="RU361264"/>
    </source>
</evidence>
<dbReference type="GO" id="GO:0005802">
    <property type="term" value="C:trans-Golgi network"/>
    <property type="evidence" value="ECO:0007669"/>
    <property type="project" value="TreeGrafter"/>
</dbReference>
<dbReference type="GO" id="GO:0048280">
    <property type="term" value="P:vesicle fusion with Golgi apparatus"/>
    <property type="evidence" value="ECO:0007669"/>
    <property type="project" value="TreeGrafter"/>
</dbReference>
<comment type="similarity">
    <text evidence="2 6">Belongs to the YIP1 family.</text>
</comment>
<evidence type="ECO:0000256" key="2">
    <source>
        <dbReference type="ARBA" id="ARBA00010596"/>
    </source>
</evidence>
<evidence type="ECO:0000256" key="5">
    <source>
        <dbReference type="ARBA" id="ARBA00023136"/>
    </source>
</evidence>
<dbReference type="Pfam" id="PF04893">
    <property type="entry name" value="Yip1"/>
    <property type="match status" value="1"/>
</dbReference>
<evidence type="ECO:0000313" key="8">
    <source>
        <dbReference type="EMBL" id="KAJ8653437.1"/>
    </source>
</evidence>
<name>A0AAD7XXA1_9FUNG</name>
<feature type="transmembrane region" description="Helical" evidence="6">
    <location>
        <begin position="211"/>
        <end position="234"/>
    </location>
</feature>